<dbReference type="EMBL" id="JAHKSW010000025">
    <property type="protein sequence ID" value="KAG7316776.1"/>
    <property type="molecule type" value="Genomic_DNA"/>
</dbReference>
<gene>
    <name evidence="2" type="ORF">KOW79_020317</name>
</gene>
<evidence type="ECO:0000313" key="3">
    <source>
        <dbReference type="Proteomes" id="UP000824219"/>
    </source>
</evidence>
<sequence>MAVLKSCKLHELRNTLHLTVSASAPGTIGAIGGARVPGVHSNTSVYSLREPATGGGGGGGCDVYHDSTSFKPTHMRTSTRNLSEGLATHAADGREHVPVPETPEGGQ</sequence>
<feature type="region of interest" description="Disordered" evidence="1">
    <location>
        <begin position="81"/>
        <end position="107"/>
    </location>
</feature>
<evidence type="ECO:0000256" key="1">
    <source>
        <dbReference type="SAM" id="MobiDB-lite"/>
    </source>
</evidence>
<dbReference type="AlphaFoldDB" id="A0A9D3S9V9"/>
<dbReference type="Proteomes" id="UP000824219">
    <property type="component" value="Linkage Group LG25"/>
</dbReference>
<comment type="caution">
    <text evidence="2">The sequence shown here is derived from an EMBL/GenBank/DDBJ whole genome shotgun (WGS) entry which is preliminary data.</text>
</comment>
<name>A0A9D3S9V9_9TELE</name>
<proteinExistence type="predicted"/>
<evidence type="ECO:0000313" key="2">
    <source>
        <dbReference type="EMBL" id="KAG7316776.1"/>
    </source>
</evidence>
<protein>
    <submittedName>
        <fullName evidence="2">Uncharacterized protein</fullName>
    </submittedName>
</protein>
<organism evidence="2 3">
    <name type="scientific">Hemibagrus wyckioides</name>
    <dbReference type="NCBI Taxonomy" id="337641"/>
    <lineage>
        <taxon>Eukaryota</taxon>
        <taxon>Metazoa</taxon>
        <taxon>Chordata</taxon>
        <taxon>Craniata</taxon>
        <taxon>Vertebrata</taxon>
        <taxon>Euteleostomi</taxon>
        <taxon>Actinopterygii</taxon>
        <taxon>Neopterygii</taxon>
        <taxon>Teleostei</taxon>
        <taxon>Ostariophysi</taxon>
        <taxon>Siluriformes</taxon>
        <taxon>Bagridae</taxon>
        <taxon>Hemibagrus</taxon>
    </lineage>
</organism>
<reference evidence="2 3" key="1">
    <citation type="submission" date="2021-06" db="EMBL/GenBank/DDBJ databases">
        <title>Chromosome-level genome assembly of the red-tail catfish (Hemibagrus wyckioides).</title>
        <authorList>
            <person name="Shao F."/>
        </authorList>
    </citation>
    <scope>NUCLEOTIDE SEQUENCE [LARGE SCALE GENOMIC DNA]</scope>
    <source>
        <strain evidence="2">EC202008001</strain>
        <tissue evidence="2">Blood</tissue>
    </source>
</reference>
<keyword evidence="3" id="KW-1185">Reference proteome</keyword>
<accession>A0A9D3S9V9</accession>